<dbReference type="STRING" id="1121400.SAMN02746065_10885"/>
<dbReference type="CDD" id="cd13683">
    <property type="entry name" value="PBP2_TRAP_DctP6_7"/>
    <property type="match status" value="1"/>
</dbReference>
<dbReference type="EMBL" id="FWXY01000008">
    <property type="protein sequence ID" value="SMC72165.1"/>
    <property type="molecule type" value="Genomic_DNA"/>
</dbReference>
<dbReference type="PANTHER" id="PTHR33376:SF5">
    <property type="entry name" value="EXTRACYTOPLASMIC SOLUTE RECEPTOR PROTEIN"/>
    <property type="match status" value="1"/>
</dbReference>
<dbReference type="OrthoDB" id="9783941at2"/>
<reference evidence="2 3" key="1">
    <citation type="submission" date="2017-04" db="EMBL/GenBank/DDBJ databases">
        <authorList>
            <person name="Afonso C.L."/>
            <person name="Miller P.J."/>
            <person name="Scott M.A."/>
            <person name="Spackman E."/>
            <person name="Goraichik I."/>
            <person name="Dimitrov K.M."/>
            <person name="Suarez D.L."/>
            <person name="Swayne D.E."/>
        </authorList>
    </citation>
    <scope>NUCLEOTIDE SEQUENCE [LARGE SCALE GENOMIC DNA]</scope>
    <source>
        <strain evidence="2 3">DSM 3385</strain>
    </source>
</reference>
<proteinExistence type="predicted"/>
<dbReference type="PANTHER" id="PTHR33376">
    <property type="match status" value="1"/>
</dbReference>
<dbReference type="RefSeq" id="WP_084068571.1">
    <property type="nucleotide sequence ID" value="NZ_FWXY01000008.1"/>
</dbReference>
<dbReference type="Proteomes" id="UP000192418">
    <property type="component" value="Unassembled WGS sequence"/>
</dbReference>
<dbReference type="AlphaFoldDB" id="A0A1W2BGQ6"/>
<dbReference type="NCBIfam" id="NF037995">
    <property type="entry name" value="TRAP_S1"/>
    <property type="match status" value="1"/>
</dbReference>
<protein>
    <submittedName>
        <fullName evidence="2">TRAP-type mannitol/chloroaromatic compound transport system, substrate-binding protein</fullName>
    </submittedName>
</protein>
<dbReference type="GO" id="GO:0055085">
    <property type="term" value="P:transmembrane transport"/>
    <property type="evidence" value="ECO:0007669"/>
    <property type="project" value="InterPro"/>
</dbReference>
<dbReference type="InterPro" id="IPR038404">
    <property type="entry name" value="TRAP_DctP_sf"/>
</dbReference>
<dbReference type="Pfam" id="PF03480">
    <property type="entry name" value="DctP"/>
    <property type="match status" value="1"/>
</dbReference>
<keyword evidence="1" id="KW-0732">Signal</keyword>
<sequence>MKVRIRFTRGMIVALMGAFLIVASSMPAFSKTYRWQPSSWLPSGISWDSIAYMSDYVKRMSNGRILMKPSAPGAIVPVAEQLDAVGMGVMQATFIWPGYFPGQLPIAFTHGDCMAAPKTIAEMRQLYEQYEGGRIMELMRQEYAKHGVHLVGNVYWTLDNLMISKKPINGIDDIKGLKFRSSELIALQLAKLGAGTIWTPGDEIYTMLSTGGVDAITFSHAADMVDMGFHEVTKYWVKYPTAVGPAADAFIVNLETWNSLPDDLKAILEAACEIGSARNKFEAELTIQKAWDFVEKKGIEIVEWSEEDANKLSALASEVVPEKYFKDAAFKEIFDITKKWAVEKGYWQAK</sequence>
<name>A0A1W2BGQ6_9BACT</name>
<organism evidence="2 3">
    <name type="scientific">Desulfocicer vacuolatum DSM 3385</name>
    <dbReference type="NCBI Taxonomy" id="1121400"/>
    <lineage>
        <taxon>Bacteria</taxon>
        <taxon>Pseudomonadati</taxon>
        <taxon>Thermodesulfobacteriota</taxon>
        <taxon>Desulfobacteria</taxon>
        <taxon>Desulfobacterales</taxon>
        <taxon>Desulfobacteraceae</taxon>
        <taxon>Desulfocicer</taxon>
    </lineage>
</organism>
<evidence type="ECO:0000313" key="2">
    <source>
        <dbReference type="EMBL" id="SMC72165.1"/>
    </source>
</evidence>
<dbReference type="Gene3D" id="3.40.190.170">
    <property type="entry name" value="Bacterial extracellular solute-binding protein, family 7"/>
    <property type="match status" value="1"/>
</dbReference>
<accession>A0A1W2BGQ6</accession>
<keyword evidence="3" id="KW-1185">Reference proteome</keyword>
<dbReference type="InterPro" id="IPR018389">
    <property type="entry name" value="DctP_fam"/>
</dbReference>
<gene>
    <name evidence="2" type="ORF">SAMN02746065_10885</name>
</gene>
<evidence type="ECO:0000313" key="3">
    <source>
        <dbReference type="Proteomes" id="UP000192418"/>
    </source>
</evidence>
<evidence type="ECO:0000256" key="1">
    <source>
        <dbReference type="ARBA" id="ARBA00022729"/>
    </source>
</evidence>